<dbReference type="EMBL" id="UOFR01000018">
    <property type="protein sequence ID" value="VAW92896.1"/>
    <property type="molecule type" value="Genomic_DNA"/>
</dbReference>
<evidence type="ECO:0000313" key="1">
    <source>
        <dbReference type="EMBL" id="VAW92896.1"/>
    </source>
</evidence>
<protein>
    <submittedName>
        <fullName evidence="1">Uncharacterized protein</fullName>
    </submittedName>
</protein>
<accession>A0A3B1AJQ3</accession>
<reference evidence="1" key="1">
    <citation type="submission" date="2018-06" db="EMBL/GenBank/DDBJ databases">
        <authorList>
            <person name="Zhirakovskaya E."/>
        </authorList>
    </citation>
    <scope>NUCLEOTIDE SEQUENCE</scope>
</reference>
<organism evidence="1">
    <name type="scientific">hydrothermal vent metagenome</name>
    <dbReference type="NCBI Taxonomy" id="652676"/>
    <lineage>
        <taxon>unclassified sequences</taxon>
        <taxon>metagenomes</taxon>
        <taxon>ecological metagenomes</taxon>
    </lineage>
</organism>
<sequence length="107" mass="12432">MAYAIVINLDYENHPPAVCSELWNVIQLGMLQAGFKCDGRRFTINLPEHQACKKARHVIDDLEDHLEYHRKHLYRFMKDFYAYDLDATSNLLVPDREELAVKVGVLA</sequence>
<name>A0A3B1AJQ3_9ZZZZ</name>
<dbReference type="AlphaFoldDB" id="A0A3B1AJQ3"/>
<gene>
    <name evidence="1" type="ORF">MNBD_GAMMA21-914</name>
</gene>
<proteinExistence type="predicted"/>